<dbReference type="Gene3D" id="3.30.160.60">
    <property type="entry name" value="Classic Zinc Finger"/>
    <property type="match status" value="1"/>
</dbReference>
<dbReference type="Pfam" id="PF00643">
    <property type="entry name" value="zf-B_box"/>
    <property type="match status" value="1"/>
</dbReference>
<sequence>MAQIMSMCNVCELSNKIKWKCINCDLMLCAECKTITHSKFKGFELHTIIELNRLGTRKAKSEIRNLNLEKIMCTYHCDEKCCLYCNDCKLPICLSCILEKHSGHKAVKIGFVYHKQNSELEKFRGSVEMELSLCAEQRERKQRFLNSYSTIKEKILEREKALKEIITAHASILMKELDDIYSYDDTSFAEEEASLQKYENEIKEKKADADDALDSCDATSVLNTLEQFDYKLPEKYFKELPQEHITCLTLGEPEIDIKFNIRPLKKALRMIEITEIYDTGNLDISNLKTLTNRTYVMTDERHYSLKQFIFQDSKCEFRKSIEVSVFDITVTNDDLILASYGDSEVIYNITDSGKDIFKSVLSPRLVRGIHVDENHQLFVGFMNTTGIQETGIVIFDLKSDHVQEFSIPGDSDYFTIPDKITTKWNGDICVIQSKTVTSWKGIVIVYEYEYGLSHPRAQVKWIYEGHNIINSTLEFSPCDIVTTGDLVLTSDLLTKTIHIISSNGDFLTLIGEQEGVFSPRCLTINEEGQLLITSFQTDDDCAKIYVAKFLI</sequence>
<feature type="domain" description="B box-type" evidence="3">
    <location>
        <begin position="68"/>
        <end position="109"/>
    </location>
</feature>
<dbReference type="EMBL" id="UYJE01000929">
    <property type="protein sequence ID" value="VDH97641.1"/>
    <property type="molecule type" value="Genomic_DNA"/>
</dbReference>
<keyword evidence="1" id="KW-0862">Zinc</keyword>
<dbReference type="Proteomes" id="UP000596742">
    <property type="component" value="Unassembled WGS sequence"/>
</dbReference>
<dbReference type="PROSITE" id="PS50119">
    <property type="entry name" value="ZF_BBOX"/>
    <property type="match status" value="2"/>
</dbReference>
<dbReference type="OrthoDB" id="6190425at2759"/>
<dbReference type="AlphaFoldDB" id="A0A8B6BZZ0"/>
<evidence type="ECO:0000313" key="4">
    <source>
        <dbReference type="EMBL" id="VDH97641.1"/>
    </source>
</evidence>
<dbReference type="CDD" id="cd19756">
    <property type="entry name" value="Bbox2"/>
    <property type="match status" value="1"/>
</dbReference>
<feature type="coiled-coil region" evidence="2">
    <location>
        <begin position="188"/>
        <end position="215"/>
    </location>
</feature>
<dbReference type="PANTHER" id="PTHR25462">
    <property type="entry name" value="BONUS, ISOFORM C-RELATED"/>
    <property type="match status" value="1"/>
</dbReference>
<evidence type="ECO:0000313" key="5">
    <source>
        <dbReference type="Proteomes" id="UP000596742"/>
    </source>
</evidence>
<dbReference type="GO" id="GO:0008270">
    <property type="term" value="F:zinc ion binding"/>
    <property type="evidence" value="ECO:0007669"/>
    <property type="project" value="UniProtKB-KW"/>
</dbReference>
<evidence type="ECO:0000259" key="3">
    <source>
        <dbReference type="PROSITE" id="PS50119"/>
    </source>
</evidence>
<dbReference type="InterPro" id="IPR000315">
    <property type="entry name" value="Znf_B-box"/>
</dbReference>
<keyword evidence="1" id="KW-0479">Metal-binding</keyword>
<keyword evidence="2" id="KW-0175">Coiled coil</keyword>
<keyword evidence="1" id="KW-0863">Zinc-finger</keyword>
<keyword evidence="5" id="KW-1185">Reference proteome</keyword>
<reference evidence="4" key="1">
    <citation type="submission" date="2018-11" db="EMBL/GenBank/DDBJ databases">
        <authorList>
            <person name="Alioto T."/>
            <person name="Alioto T."/>
        </authorList>
    </citation>
    <scope>NUCLEOTIDE SEQUENCE</scope>
</reference>
<accession>A0A8B6BZZ0</accession>
<evidence type="ECO:0000256" key="2">
    <source>
        <dbReference type="SAM" id="Coils"/>
    </source>
</evidence>
<feature type="domain" description="B box-type" evidence="3">
    <location>
        <begin position="3"/>
        <end position="51"/>
    </location>
</feature>
<dbReference type="SUPFAM" id="SSF57845">
    <property type="entry name" value="B-box zinc-binding domain"/>
    <property type="match status" value="1"/>
</dbReference>
<evidence type="ECO:0000256" key="1">
    <source>
        <dbReference type="PROSITE-ProRule" id="PRU00024"/>
    </source>
</evidence>
<proteinExistence type="predicted"/>
<protein>
    <submittedName>
        <fullName evidence="4">Tripartite motif-containing protein 9/67</fullName>
    </submittedName>
</protein>
<organism evidence="4 5">
    <name type="scientific">Mytilus galloprovincialis</name>
    <name type="common">Mediterranean mussel</name>
    <dbReference type="NCBI Taxonomy" id="29158"/>
    <lineage>
        <taxon>Eukaryota</taxon>
        <taxon>Metazoa</taxon>
        <taxon>Spiralia</taxon>
        <taxon>Lophotrochozoa</taxon>
        <taxon>Mollusca</taxon>
        <taxon>Bivalvia</taxon>
        <taxon>Autobranchia</taxon>
        <taxon>Pteriomorphia</taxon>
        <taxon>Mytilida</taxon>
        <taxon>Mytiloidea</taxon>
        <taxon>Mytilidae</taxon>
        <taxon>Mytilinae</taxon>
        <taxon>Mytilus</taxon>
    </lineage>
</organism>
<dbReference type="SUPFAM" id="SSF101898">
    <property type="entry name" value="NHL repeat"/>
    <property type="match status" value="1"/>
</dbReference>
<dbReference type="CDD" id="cd19757">
    <property type="entry name" value="Bbox1"/>
    <property type="match status" value="1"/>
</dbReference>
<name>A0A8B6BZZ0_MYTGA</name>
<comment type="caution">
    <text evidence="4">The sequence shown here is derived from an EMBL/GenBank/DDBJ whole genome shotgun (WGS) entry which is preliminary data.</text>
</comment>
<dbReference type="PANTHER" id="PTHR25462:SF296">
    <property type="entry name" value="MEIOTIC P26, ISOFORM F"/>
    <property type="match status" value="1"/>
</dbReference>
<dbReference type="SMART" id="SM00336">
    <property type="entry name" value="BBOX"/>
    <property type="match status" value="2"/>
</dbReference>
<gene>
    <name evidence="4" type="ORF">MGAL_10B070178</name>
</gene>
<dbReference type="InterPro" id="IPR047153">
    <property type="entry name" value="TRIM45/56/19-like"/>
</dbReference>